<dbReference type="RefSeq" id="WP_261790001.1">
    <property type="nucleotide sequence ID" value="NZ_CP030139.2"/>
</dbReference>
<name>A0AAQ3MEN0_SYNEL</name>
<accession>A0AAQ3MEN0</accession>
<proteinExistence type="predicted"/>
<dbReference type="EMBL" id="CP030139">
    <property type="protein sequence ID" value="WVS92424.1"/>
    <property type="molecule type" value="Genomic_DNA"/>
</dbReference>
<gene>
    <name evidence="1" type="ORF">DOP62_13740</name>
</gene>
<organism evidence="1 2">
    <name type="scientific">Synechococcus elongatus PCC 11801</name>
    <dbReference type="NCBI Taxonomy" id="2219813"/>
    <lineage>
        <taxon>Bacteria</taxon>
        <taxon>Bacillati</taxon>
        <taxon>Cyanobacteriota</taxon>
        <taxon>Cyanophyceae</taxon>
        <taxon>Synechococcales</taxon>
        <taxon>Synechococcaceae</taxon>
        <taxon>Synechococcus</taxon>
    </lineage>
</organism>
<evidence type="ECO:0000313" key="2">
    <source>
        <dbReference type="Proteomes" id="UP000267249"/>
    </source>
</evidence>
<evidence type="ECO:0000313" key="1">
    <source>
        <dbReference type="EMBL" id="WVS92424.1"/>
    </source>
</evidence>
<reference evidence="1 2" key="1">
    <citation type="journal article" date="2018" name="Sci. Rep.">
        <title>Genome Features and Biochemical Characteristics of a Robust, Fast Growing and Naturally Transformable Cyanobacterium Synechococcus elongatus PCC 11801 Isolated from India.</title>
        <authorList>
            <person name="Jaiswal D."/>
            <person name="Sengupta A."/>
            <person name="Sohoni S."/>
            <person name="Sengupta S."/>
            <person name="Phadnavis A.G."/>
            <person name="Pakrasi H.B."/>
            <person name="Wangikar P.P."/>
        </authorList>
    </citation>
    <scope>NUCLEOTIDE SEQUENCE [LARGE SCALE GENOMIC DNA]</scope>
    <source>
        <strain evidence="1 2">PCC 11801</strain>
    </source>
</reference>
<protein>
    <submittedName>
        <fullName evidence="1">DUF29 domain-containing protein</fullName>
    </submittedName>
</protein>
<sequence length="51" mass="5577">MDESPSLKSRLEAAIETGLPLATFPETCLYLLVDLLNPEVTWEDGNDPQSG</sequence>
<dbReference type="Proteomes" id="UP000267249">
    <property type="component" value="Chromosome"/>
</dbReference>
<dbReference type="AlphaFoldDB" id="A0AAQ3MEN0"/>